<evidence type="ECO:0000313" key="1">
    <source>
        <dbReference type="EMBL" id="AKN38442.1"/>
    </source>
</evidence>
<accession>A0A0H3ZV62</accession>
<dbReference type="EMBL" id="KP795585">
    <property type="protein sequence ID" value="AKN38442.1"/>
    <property type="molecule type" value="Genomic_DNA"/>
</dbReference>
<name>A0A0H3ZV62_VIBSP</name>
<dbReference type="AlphaFoldDB" id="A0A0H3ZV62"/>
<reference evidence="1" key="1">
    <citation type="journal article" date="2015" name="MBio">
        <title>Eco-Evolutionary Dynamics of Episomes among Ecologically Cohesive Bacterial Populations.</title>
        <authorList>
            <person name="Xue H."/>
            <person name="Cordero O.X."/>
            <person name="Camas F.M."/>
            <person name="Trimble W."/>
            <person name="Meyer F."/>
            <person name="Guglielmini J."/>
            <person name="Rocha E.P."/>
            <person name="Polz M.F."/>
        </authorList>
    </citation>
    <scope>NUCLEOTIDE SEQUENCE</scope>
    <source>
        <strain evidence="1">5S_268</strain>
    </source>
</reference>
<protein>
    <submittedName>
        <fullName evidence="1">Uncharacterized protein</fullName>
    </submittedName>
</protein>
<organism evidence="1">
    <name type="scientific">Vibrio splendidus</name>
    <dbReference type="NCBI Taxonomy" id="29497"/>
    <lineage>
        <taxon>Bacteria</taxon>
        <taxon>Pseudomonadati</taxon>
        <taxon>Pseudomonadota</taxon>
        <taxon>Gammaproteobacteria</taxon>
        <taxon>Vibrionales</taxon>
        <taxon>Vibrionaceae</taxon>
        <taxon>Vibrio</taxon>
    </lineage>
</organism>
<sequence>MGLASFQGKGFKAALLRKTKRSRLSGDDVDVMGCGAQRHKFSP</sequence>
<proteinExistence type="predicted"/>